<dbReference type="PANTHER" id="PTHR42760">
    <property type="entry name" value="SHORT-CHAIN DEHYDROGENASES/REDUCTASES FAMILY MEMBER"/>
    <property type="match status" value="1"/>
</dbReference>
<dbReference type="Proteomes" id="UP000627369">
    <property type="component" value="Unassembled WGS sequence"/>
</dbReference>
<keyword evidence="2" id="KW-0560">Oxidoreductase</keyword>
<evidence type="ECO:0000259" key="3">
    <source>
        <dbReference type="SMART" id="SM00822"/>
    </source>
</evidence>
<comment type="caution">
    <text evidence="4">The sequence shown here is derived from an EMBL/GenBank/DDBJ whole genome shotgun (WGS) entry which is preliminary data.</text>
</comment>
<accession>A0A919KWS3</accession>
<dbReference type="GO" id="GO:0016616">
    <property type="term" value="F:oxidoreductase activity, acting on the CH-OH group of donors, NAD or NADP as acceptor"/>
    <property type="evidence" value="ECO:0007669"/>
    <property type="project" value="TreeGrafter"/>
</dbReference>
<dbReference type="EMBL" id="BNAS01000004">
    <property type="protein sequence ID" value="GHH75492.1"/>
    <property type="molecule type" value="Genomic_DNA"/>
</dbReference>
<evidence type="ECO:0000256" key="2">
    <source>
        <dbReference type="ARBA" id="ARBA00023002"/>
    </source>
</evidence>
<dbReference type="InterPro" id="IPR002347">
    <property type="entry name" value="SDR_fam"/>
</dbReference>
<dbReference type="InterPro" id="IPR057326">
    <property type="entry name" value="KR_dom"/>
</dbReference>
<dbReference type="RefSeq" id="WP_189670231.1">
    <property type="nucleotide sequence ID" value="NZ_BNAS01000004.1"/>
</dbReference>
<organism evidence="4 5">
    <name type="scientific">Promicromonospora soli</name>
    <dbReference type="NCBI Taxonomy" id="2035533"/>
    <lineage>
        <taxon>Bacteria</taxon>
        <taxon>Bacillati</taxon>
        <taxon>Actinomycetota</taxon>
        <taxon>Actinomycetes</taxon>
        <taxon>Micrococcales</taxon>
        <taxon>Promicromonosporaceae</taxon>
        <taxon>Promicromonospora</taxon>
    </lineage>
</organism>
<proteinExistence type="inferred from homology"/>
<evidence type="ECO:0000313" key="5">
    <source>
        <dbReference type="Proteomes" id="UP000627369"/>
    </source>
</evidence>
<dbReference type="AlphaFoldDB" id="A0A919KWS3"/>
<dbReference type="FunFam" id="3.40.50.720:FF:000084">
    <property type="entry name" value="Short-chain dehydrogenase reductase"/>
    <property type="match status" value="1"/>
</dbReference>
<dbReference type="PRINTS" id="PR00080">
    <property type="entry name" value="SDRFAMILY"/>
</dbReference>
<dbReference type="SUPFAM" id="SSF51735">
    <property type="entry name" value="NAD(P)-binding Rossmann-fold domains"/>
    <property type="match status" value="1"/>
</dbReference>
<dbReference type="PRINTS" id="PR00081">
    <property type="entry name" value="GDHRDH"/>
</dbReference>
<evidence type="ECO:0000313" key="4">
    <source>
        <dbReference type="EMBL" id="GHH75492.1"/>
    </source>
</evidence>
<dbReference type="Gene3D" id="3.40.50.720">
    <property type="entry name" value="NAD(P)-binding Rossmann-like Domain"/>
    <property type="match status" value="1"/>
</dbReference>
<reference evidence="4" key="2">
    <citation type="submission" date="2020-09" db="EMBL/GenBank/DDBJ databases">
        <authorList>
            <person name="Sun Q."/>
            <person name="Zhou Y."/>
        </authorList>
    </citation>
    <scope>NUCLEOTIDE SEQUENCE</scope>
    <source>
        <strain evidence="4">CGMCC 4.7398</strain>
    </source>
</reference>
<dbReference type="CDD" id="cd05233">
    <property type="entry name" value="SDR_c"/>
    <property type="match status" value="1"/>
</dbReference>
<feature type="domain" description="Ketoreductase" evidence="3">
    <location>
        <begin position="17"/>
        <end position="173"/>
    </location>
</feature>
<dbReference type="PANTHER" id="PTHR42760:SF133">
    <property type="entry name" value="3-OXOACYL-[ACYL-CARRIER-PROTEIN] REDUCTASE"/>
    <property type="match status" value="1"/>
</dbReference>
<dbReference type="Pfam" id="PF13561">
    <property type="entry name" value="adh_short_C2"/>
    <property type="match status" value="1"/>
</dbReference>
<protein>
    <submittedName>
        <fullName evidence="4">3-oxoacyl-ACP reductase</fullName>
    </submittedName>
</protein>
<evidence type="ECO:0000256" key="1">
    <source>
        <dbReference type="ARBA" id="ARBA00006484"/>
    </source>
</evidence>
<reference evidence="4" key="1">
    <citation type="journal article" date="2014" name="Int. J. Syst. Evol. Microbiol.">
        <title>Complete genome sequence of Corynebacterium casei LMG S-19264T (=DSM 44701T), isolated from a smear-ripened cheese.</title>
        <authorList>
            <consortium name="US DOE Joint Genome Institute (JGI-PGF)"/>
            <person name="Walter F."/>
            <person name="Albersmeier A."/>
            <person name="Kalinowski J."/>
            <person name="Ruckert C."/>
        </authorList>
    </citation>
    <scope>NUCLEOTIDE SEQUENCE</scope>
    <source>
        <strain evidence="4">CGMCC 4.7398</strain>
    </source>
</reference>
<dbReference type="InterPro" id="IPR036291">
    <property type="entry name" value="NAD(P)-bd_dom_sf"/>
</dbReference>
<gene>
    <name evidence="4" type="primary">fabG</name>
    <name evidence="4" type="ORF">GCM10017772_31990</name>
</gene>
<dbReference type="SMART" id="SM00822">
    <property type="entry name" value="PKS_KR"/>
    <property type="match status" value="1"/>
</dbReference>
<keyword evidence="5" id="KW-1185">Reference proteome</keyword>
<name>A0A919KWS3_9MICO</name>
<comment type="similarity">
    <text evidence="1">Belongs to the short-chain dehydrogenases/reductases (SDR) family.</text>
</comment>
<sequence>MTTRPTATTTFPDPSGKVVVVTGARGGIGSAVADLLVAAGCRVVATDLEAPAVSGAVNRRLDAALDAGWRDLAEYLTATFGRVDGLVNNAGVTWRARLADIEPDDLARVLAVNATGPALGMRRLSPLMPAGSSVVNIGSAAAVTAHYGVAYGASKWALRGITRTAAMELGPRGIRVNLVNPGFVETPMTASAPESFRAANVAATLLGRTGRPEEVAAVVAFLLSEAASFVSGAEIAVDGGLTAHGGGKAVSDAMP</sequence>